<evidence type="ECO:0000259" key="1">
    <source>
        <dbReference type="PROSITE" id="PS51819"/>
    </source>
</evidence>
<dbReference type="AlphaFoldDB" id="A0A327PBK6"/>
<dbReference type="PROSITE" id="PS51819">
    <property type="entry name" value="VOC"/>
    <property type="match status" value="1"/>
</dbReference>
<evidence type="ECO:0000313" key="3">
    <source>
        <dbReference type="Proteomes" id="UP000249610"/>
    </source>
</evidence>
<keyword evidence="3" id="KW-1185">Reference proteome</keyword>
<dbReference type="InterPro" id="IPR004360">
    <property type="entry name" value="Glyas_Fos-R_dOase_dom"/>
</dbReference>
<accession>A0A327PBK6</accession>
<name>A0A327PBK6_9BACT</name>
<evidence type="ECO:0000313" key="2">
    <source>
        <dbReference type="EMBL" id="RAI88432.1"/>
    </source>
</evidence>
<dbReference type="SUPFAM" id="SSF54593">
    <property type="entry name" value="Glyoxalase/Bleomycin resistance protein/Dihydroxybiphenyl dioxygenase"/>
    <property type="match status" value="1"/>
</dbReference>
<dbReference type="Pfam" id="PF00903">
    <property type="entry name" value="Glyoxalase"/>
    <property type="match status" value="1"/>
</dbReference>
<dbReference type="EMBL" id="QLLK01000007">
    <property type="protein sequence ID" value="RAI88432.1"/>
    <property type="molecule type" value="Genomic_DNA"/>
</dbReference>
<dbReference type="CDD" id="cd07247">
    <property type="entry name" value="SgaA_N_like"/>
    <property type="match status" value="1"/>
</dbReference>
<comment type="caution">
    <text evidence="2">The sequence shown here is derived from an EMBL/GenBank/DDBJ whole genome shotgun (WGS) entry which is preliminary data.</text>
</comment>
<proteinExistence type="predicted"/>
<feature type="domain" description="VOC" evidence="1">
    <location>
        <begin position="5"/>
        <end position="125"/>
    </location>
</feature>
<dbReference type="PANTHER" id="PTHR33993">
    <property type="entry name" value="GLYOXALASE-RELATED"/>
    <property type="match status" value="1"/>
</dbReference>
<dbReference type="Proteomes" id="UP000249610">
    <property type="component" value="Unassembled WGS sequence"/>
</dbReference>
<dbReference type="InterPro" id="IPR037523">
    <property type="entry name" value="VOC_core"/>
</dbReference>
<organism evidence="2 3">
    <name type="scientific">Algoriphagus yeomjeoni</name>
    <dbReference type="NCBI Taxonomy" id="291403"/>
    <lineage>
        <taxon>Bacteria</taxon>
        <taxon>Pseudomonadati</taxon>
        <taxon>Bacteroidota</taxon>
        <taxon>Cytophagia</taxon>
        <taxon>Cytophagales</taxon>
        <taxon>Cyclobacteriaceae</taxon>
        <taxon>Algoriphagus</taxon>
    </lineage>
</organism>
<reference evidence="2 3" key="1">
    <citation type="submission" date="2018-06" db="EMBL/GenBank/DDBJ databases">
        <title>Genomic Encyclopedia of Archaeal and Bacterial Type Strains, Phase II (KMG-II): from individual species to whole genera.</title>
        <authorList>
            <person name="Goeker M."/>
        </authorList>
    </citation>
    <scope>NUCLEOTIDE SEQUENCE [LARGE SCALE GENOMIC DNA]</scope>
    <source>
        <strain evidence="2 3">DSM 23446</strain>
    </source>
</reference>
<dbReference type="Gene3D" id="3.10.180.10">
    <property type="entry name" value="2,3-Dihydroxybiphenyl 1,2-Dioxygenase, domain 1"/>
    <property type="match status" value="1"/>
</dbReference>
<sequence length="126" mass="13850">MKNVTVGWFEIPVNDMDRAISFYQKVFNCTLQKMDMGDFKMAMFPGEAEGSGAGGSLVSHKDFYKSSELAGPLIYFSCEDVADVLGIVEKAGGKVQIEKKMISPEYGYMGVFLDSEGNRIALHSLS</sequence>
<gene>
    <name evidence="2" type="ORF">LV83_02732</name>
</gene>
<dbReference type="OrthoDB" id="9804235at2"/>
<dbReference type="RefSeq" id="WP_111612068.1">
    <property type="nucleotide sequence ID" value="NZ_QLLK01000007.1"/>
</dbReference>
<dbReference type="InterPro" id="IPR029068">
    <property type="entry name" value="Glyas_Bleomycin-R_OHBP_Dase"/>
</dbReference>
<dbReference type="PANTHER" id="PTHR33993:SF2">
    <property type="entry name" value="VOC DOMAIN-CONTAINING PROTEIN"/>
    <property type="match status" value="1"/>
</dbReference>
<protein>
    <recommendedName>
        <fullName evidence="1">VOC domain-containing protein</fullName>
    </recommendedName>
</protein>
<dbReference type="InterPro" id="IPR052164">
    <property type="entry name" value="Anthracycline_SecMetBiosynth"/>
</dbReference>